<evidence type="ECO:0000313" key="1">
    <source>
        <dbReference type="EMBL" id="OPA94315.1"/>
    </source>
</evidence>
<name>A0A1T2YQ71_PSEFL</name>
<dbReference type="EMBL" id="MSDF01000017">
    <property type="protein sequence ID" value="OPA94315.1"/>
    <property type="molecule type" value="Genomic_DNA"/>
</dbReference>
<comment type="caution">
    <text evidence="1">The sequence shown here is derived from an EMBL/GenBank/DDBJ whole genome shotgun (WGS) entry which is preliminary data.</text>
</comment>
<protein>
    <recommendedName>
        <fullName evidence="3">DUF2599 domain-containing protein</fullName>
    </recommendedName>
</protein>
<proteinExistence type="predicted"/>
<evidence type="ECO:0008006" key="3">
    <source>
        <dbReference type="Google" id="ProtNLM"/>
    </source>
</evidence>
<gene>
    <name evidence="1" type="ORF">BFW87_15715</name>
</gene>
<dbReference type="Pfam" id="PF10783">
    <property type="entry name" value="DUF2599"/>
    <property type="match status" value="1"/>
</dbReference>
<accession>A0A1T2YQ71</accession>
<sequence>MDSEYQDLGLLKNNGFVLKPNDFIAPGELKVKTLCMAPVDAWTDNRTDAGCADYKASAEVEKTCQEAGVKTPAAWLANYRSVGNDHRKQCIFDTVKDCGSFNKADAFNAAIEARKLIKDEEIKTQTEARLAVWPDNSNLPILAWIYTGIKGRPDADGKSFAGRTLAQDDQRRWSEDTQIRLGKGAFIPVIDMKMPASTADDATFTYLPGDQKVPPGDADKGSCDSYIEKAEWNNNYYEPVAKKTIPSLQVTPTACGRTIGPEKTDVAFAELALKAANHPSWNLDRMGTSMRRQFVCHVATPSIAAGKETWNLEPDRPYVSQAEAVAQGCNPQLK</sequence>
<evidence type="ECO:0000313" key="2">
    <source>
        <dbReference type="Proteomes" id="UP000190965"/>
    </source>
</evidence>
<reference evidence="1 2" key="1">
    <citation type="submission" date="2016-12" db="EMBL/GenBank/DDBJ databases">
        <title>Draft genome sequences of seven strains of Pseudomonas fluorescens that produce 4-formylaminooxyvinylglycine.</title>
        <authorList>
            <person name="Okrent R.A."/>
            <person name="Manning V.A."/>
            <person name="Trippe K.M."/>
        </authorList>
    </citation>
    <scope>NUCLEOTIDE SEQUENCE [LARGE SCALE GENOMIC DNA]</scope>
    <source>
        <strain evidence="1 2">P5A</strain>
    </source>
</reference>
<dbReference type="InterPro" id="IPR019719">
    <property type="entry name" value="DUF2599"/>
</dbReference>
<organism evidence="1 2">
    <name type="scientific">Pseudomonas fluorescens</name>
    <dbReference type="NCBI Taxonomy" id="294"/>
    <lineage>
        <taxon>Bacteria</taxon>
        <taxon>Pseudomonadati</taxon>
        <taxon>Pseudomonadota</taxon>
        <taxon>Gammaproteobacteria</taxon>
        <taxon>Pseudomonadales</taxon>
        <taxon>Pseudomonadaceae</taxon>
        <taxon>Pseudomonas</taxon>
    </lineage>
</organism>
<dbReference type="AlphaFoldDB" id="A0A1T2YQ71"/>
<dbReference type="Proteomes" id="UP000190965">
    <property type="component" value="Unassembled WGS sequence"/>
</dbReference>